<dbReference type="GO" id="GO:0030288">
    <property type="term" value="C:outer membrane-bounded periplasmic space"/>
    <property type="evidence" value="ECO:0007669"/>
    <property type="project" value="TreeGrafter"/>
</dbReference>
<keyword evidence="5" id="KW-0574">Periplasm</keyword>
<dbReference type="GO" id="GO:0030976">
    <property type="term" value="F:thiamine pyrophosphate binding"/>
    <property type="evidence" value="ECO:0007669"/>
    <property type="project" value="TreeGrafter"/>
</dbReference>
<evidence type="ECO:0000256" key="1">
    <source>
        <dbReference type="ARBA" id="ARBA00004418"/>
    </source>
</evidence>
<name>A0A1G9GEH7_9HYPH</name>
<dbReference type="GO" id="GO:0030975">
    <property type="term" value="F:thiamine binding"/>
    <property type="evidence" value="ECO:0007669"/>
    <property type="project" value="TreeGrafter"/>
</dbReference>
<evidence type="ECO:0000256" key="3">
    <source>
        <dbReference type="ARBA" id="ARBA00022448"/>
    </source>
</evidence>
<dbReference type="PANTHER" id="PTHR30006:SF3">
    <property type="entry name" value="THIAMINE-BINDING PERIPLASMIC PROTEIN"/>
    <property type="match status" value="1"/>
</dbReference>
<keyword evidence="3" id="KW-0813">Transport</keyword>
<evidence type="ECO:0000313" key="7">
    <source>
        <dbReference type="Proteomes" id="UP000198894"/>
    </source>
</evidence>
<comment type="subcellular location">
    <subcellularLocation>
        <location evidence="1">Periplasm</location>
    </subcellularLocation>
</comment>
<evidence type="ECO:0000313" key="6">
    <source>
        <dbReference type="EMBL" id="SDK99002.1"/>
    </source>
</evidence>
<dbReference type="CDD" id="cd13589">
    <property type="entry name" value="PBP2_polyamine_RpCGA009"/>
    <property type="match status" value="1"/>
</dbReference>
<keyword evidence="4" id="KW-0732">Signal</keyword>
<proteinExistence type="inferred from homology"/>
<sequence>MTIGVAKLKFARLAFGKYQRQKRGTDMTNNSEMSETRKHAIETLSARAVRGEISRRQFTQLAALVLAGTPMLLRSTGAFAQAKELVLVNWGGDAITAYDAAYGQAFTKETGITVKMDGSGPTEGAIAAQFKSGAPTWDLVDVDPFSAITLGAQGMLEPIDYSIVDKNKMRPGFGWEHAASTYFFSYVIAYDSEKFGSQAPTGMADFFDVTKFPGKRSLYKWGVSSWEAALLADGIAPASLYPLDLKRAHDKIAAFKENIVAYWGGGAESQSVLLDGEASMAIVWSTRASLIEQDSGGKIKFIWDQGLISPGALAVLKGNPGGKDAAMKFIASAQDPEKQLIMFDKLGQGPANPATDALIPADKKRINPVDPENMKKQIPLDMEWYAKNYGAALDEYTKIISA</sequence>
<comment type="similarity">
    <text evidence="2">Belongs to the bacterial solute-binding protein 1 family.</text>
</comment>
<dbReference type="PANTHER" id="PTHR30006">
    <property type="entry name" value="THIAMINE-BINDING PERIPLASMIC PROTEIN-RELATED"/>
    <property type="match status" value="1"/>
</dbReference>
<protein>
    <submittedName>
        <fullName evidence="6">Putative spermidine/putrescine transport system substrate-binding protein</fullName>
    </submittedName>
</protein>
<dbReference type="InterPro" id="IPR006059">
    <property type="entry name" value="SBP"/>
</dbReference>
<dbReference type="Pfam" id="PF13416">
    <property type="entry name" value="SBP_bac_8"/>
    <property type="match status" value="1"/>
</dbReference>
<dbReference type="Gene3D" id="3.40.190.10">
    <property type="entry name" value="Periplasmic binding protein-like II"/>
    <property type="match status" value="2"/>
</dbReference>
<accession>A0A1G9GEH7</accession>
<dbReference type="SUPFAM" id="SSF53850">
    <property type="entry name" value="Periplasmic binding protein-like II"/>
    <property type="match status" value="1"/>
</dbReference>
<organism evidence="6 7">
    <name type="scientific">Mesorhizobium muleiense</name>
    <dbReference type="NCBI Taxonomy" id="1004279"/>
    <lineage>
        <taxon>Bacteria</taxon>
        <taxon>Pseudomonadati</taxon>
        <taxon>Pseudomonadota</taxon>
        <taxon>Alphaproteobacteria</taxon>
        <taxon>Hyphomicrobiales</taxon>
        <taxon>Phyllobacteriaceae</taxon>
        <taxon>Mesorhizobium</taxon>
    </lineage>
</organism>
<reference evidence="7" key="1">
    <citation type="submission" date="2016-10" db="EMBL/GenBank/DDBJ databases">
        <authorList>
            <person name="Varghese N."/>
            <person name="Submissions S."/>
        </authorList>
    </citation>
    <scope>NUCLEOTIDE SEQUENCE [LARGE SCALE GENOMIC DNA]</scope>
    <source>
        <strain evidence="7">CGMCC 1.11022</strain>
    </source>
</reference>
<keyword evidence="7" id="KW-1185">Reference proteome</keyword>
<dbReference type="EMBL" id="FNEE01000024">
    <property type="protein sequence ID" value="SDK99002.1"/>
    <property type="molecule type" value="Genomic_DNA"/>
</dbReference>
<evidence type="ECO:0000256" key="4">
    <source>
        <dbReference type="ARBA" id="ARBA00022729"/>
    </source>
</evidence>
<evidence type="ECO:0000256" key="2">
    <source>
        <dbReference type="ARBA" id="ARBA00008520"/>
    </source>
</evidence>
<dbReference type="GO" id="GO:0015888">
    <property type="term" value="P:thiamine transport"/>
    <property type="evidence" value="ECO:0007669"/>
    <property type="project" value="TreeGrafter"/>
</dbReference>
<dbReference type="Proteomes" id="UP000198894">
    <property type="component" value="Unassembled WGS sequence"/>
</dbReference>
<evidence type="ECO:0000256" key="5">
    <source>
        <dbReference type="ARBA" id="ARBA00022764"/>
    </source>
</evidence>
<gene>
    <name evidence="6" type="ORF">SAMN05428953_12466</name>
</gene>
<dbReference type="AlphaFoldDB" id="A0A1G9GEH7"/>